<evidence type="ECO:0000313" key="3">
    <source>
        <dbReference type="EMBL" id="QGJ83563.1"/>
    </source>
</evidence>
<dbReference type="InterPro" id="IPR032466">
    <property type="entry name" value="Metal_Hydrolase"/>
</dbReference>
<protein>
    <submittedName>
        <fullName evidence="3">Amidohydrolase family protein</fullName>
    </submittedName>
</protein>
<dbReference type="Gene3D" id="3.20.20.140">
    <property type="entry name" value="Metal-dependent hydrolases"/>
    <property type="match status" value="1"/>
</dbReference>
<dbReference type="InterPro" id="IPR006680">
    <property type="entry name" value="Amidohydro-rel"/>
</dbReference>
<reference evidence="3" key="1">
    <citation type="journal article" date="2019" name="Mol. Biol. Evol.">
        <title>Ancient Adaptive Lateral Gene Transfers in the Symbiotic Opalina - Blastocystis Stramenopile Lineage.</title>
        <authorList>
            <person name="Yubuki N."/>
            <person name="Galindo L.J."/>
            <person name="Reboul G."/>
            <person name="Lopez-Garcia P."/>
            <person name="Brown M.W."/>
            <person name="Pollet N."/>
            <person name="Moreira D."/>
        </authorList>
    </citation>
    <scope>NUCLEOTIDE SEQUENCE</scope>
    <source>
        <strain evidence="3">Opal32</strain>
    </source>
</reference>
<dbReference type="SUPFAM" id="SSF51556">
    <property type="entry name" value="Metallo-dependent hydrolases"/>
    <property type="match status" value="1"/>
</dbReference>
<dbReference type="Pfam" id="PF04909">
    <property type="entry name" value="Amidohydro_2"/>
    <property type="match status" value="1"/>
</dbReference>
<organism evidence="3">
    <name type="scientific">Opalinidae sp</name>
    <dbReference type="NCBI Taxonomy" id="2059444"/>
    <lineage>
        <taxon>Eukaryota</taxon>
        <taxon>Sar</taxon>
        <taxon>Stramenopiles</taxon>
        <taxon>Bigyra</taxon>
        <taxon>Opalozoa</taxon>
        <taxon>Opalinata</taxon>
        <taxon>Opalinidae</taxon>
    </lineage>
</organism>
<evidence type="ECO:0000256" key="1">
    <source>
        <dbReference type="ARBA" id="ARBA00038310"/>
    </source>
</evidence>
<feature type="domain" description="Amidohydrolase-related" evidence="2">
    <location>
        <begin position="5"/>
        <end position="277"/>
    </location>
</feature>
<name>A0A649UYW8_9STRA</name>
<dbReference type="AlphaFoldDB" id="A0A649UYW8"/>
<dbReference type="GO" id="GO:0016787">
    <property type="term" value="F:hydrolase activity"/>
    <property type="evidence" value="ECO:0007669"/>
    <property type="project" value="UniProtKB-KW"/>
</dbReference>
<accession>A0A649UYW8</accession>
<proteinExistence type="evidence at transcript level"/>
<keyword evidence="3" id="KW-0378">Hydrolase</keyword>
<dbReference type="InterPro" id="IPR052350">
    <property type="entry name" value="Metallo-dep_Lactonases"/>
</dbReference>
<sequence length="279" mass="32853">MSVHIDSHQHYWRYNNEEFPWITDDIKVIKRDFHANDLKPLLKNHGMYGSIAIQARLTEDENDYLLKMSDECPDVIRGVVGWVDLTKSDVKTSLEKWSKHPKFVGVRHIVQDEPDDNYLLREDFLHGISLLKQFNLTYDILIFHRHLKVAIEFVKKFPDQAFVLDHIAKPDIKNHVMEPWATDIKKLSEYKNLYCKISGMVTEANKDEPYESFVPYLDVIFNSFGVDRIMFGSDWPVCTINMDYSGVHSMIQRYISKYTKEEQDKILGLNAIKFYNIKI</sequence>
<dbReference type="PANTHER" id="PTHR43569:SF2">
    <property type="entry name" value="AMIDOHYDROLASE-RELATED DOMAIN-CONTAINING PROTEIN"/>
    <property type="match status" value="1"/>
</dbReference>
<dbReference type="PANTHER" id="PTHR43569">
    <property type="entry name" value="AMIDOHYDROLASE"/>
    <property type="match status" value="1"/>
</dbReference>
<comment type="similarity">
    <text evidence="1">Belongs to the metallo-dependent hydrolases superfamily.</text>
</comment>
<evidence type="ECO:0000259" key="2">
    <source>
        <dbReference type="Pfam" id="PF04909"/>
    </source>
</evidence>
<dbReference type="EMBL" id="MN167388">
    <property type="protein sequence ID" value="QGJ83563.1"/>
    <property type="molecule type" value="mRNA"/>
</dbReference>